<accession>X0U4V8</accession>
<feature type="transmembrane region" description="Helical" evidence="6">
    <location>
        <begin position="47"/>
        <end position="69"/>
    </location>
</feature>
<keyword evidence="3 6" id="KW-0812">Transmembrane</keyword>
<keyword evidence="2" id="KW-0808">Transferase</keyword>
<protein>
    <recommendedName>
        <fullName evidence="8">Prolipoprotein diacylglyceryl transferase</fullName>
    </recommendedName>
</protein>
<keyword evidence="4 6" id="KW-1133">Transmembrane helix</keyword>
<dbReference type="InterPro" id="IPR001640">
    <property type="entry name" value="Lgt"/>
</dbReference>
<dbReference type="GO" id="GO:0042158">
    <property type="term" value="P:lipoprotein biosynthetic process"/>
    <property type="evidence" value="ECO:0007669"/>
    <property type="project" value="InterPro"/>
</dbReference>
<dbReference type="GO" id="GO:0008961">
    <property type="term" value="F:phosphatidylglycerol-prolipoprotein diacylglyceryl transferase activity"/>
    <property type="evidence" value="ECO:0007669"/>
    <property type="project" value="InterPro"/>
</dbReference>
<comment type="caution">
    <text evidence="7">The sequence shown here is derived from an EMBL/GenBank/DDBJ whole genome shotgun (WGS) entry which is preliminary data.</text>
</comment>
<sequence length="178" mass="19809">MHPILFQIGPITVRYYGLMYVIAIALGFFLLSREVRRKELALSTDNLLDLLLWTVPAAIIGARLYYVVFHWDYYGPRPLDIFKLWQGGLAIHGGVLAGILVVYLFSRLKKIRFWAIADALAPSLILGQAIGRIGNFTNGDAFGLPTSLPWGIRFPAESPAGMAFPGQATHPSMVYEMI</sequence>
<feature type="transmembrane region" description="Helical" evidence="6">
    <location>
        <begin position="89"/>
        <end position="106"/>
    </location>
</feature>
<dbReference type="PANTHER" id="PTHR30589">
    <property type="entry name" value="PROLIPOPROTEIN DIACYLGLYCERYL TRANSFERASE"/>
    <property type="match status" value="1"/>
</dbReference>
<evidence type="ECO:0008006" key="8">
    <source>
        <dbReference type="Google" id="ProtNLM"/>
    </source>
</evidence>
<keyword evidence="5 6" id="KW-0472">Membrane</keyword>
<evidence type="ECO:0000256" key="3">
    <source>
        <dbReference type="ARBA" id="ARBA00022692"/>
    </source>
</evidence>
<evidence type="ECO:0000313" key="7">
    <source>
        <dbReference type="EMBL" id="GAG00590.1"/>
    </source>
</evidence>
<reference evidence="7" key="1">
    <citation type="journal article" date="2014" name="Front. Microbiol.">
        <title>High frequency of phylogenetically diverse reductive dehalogenase-homologous genes in deep subseafloor sedimentary metagenomes.</title>
        <authorList>
            <person name="Kawai M."/>
            <person name="Futagami T."/>
            <person name="Toyoda A."/>
            <person name="Takaki Y."/>
            <person name="Nishi S."/>
            <person name="Hori S."/>
            <person name="Arai W."/>
            <person name="Tsubouchi T."/>
            <person name="Morono Y."/>
            <person name="Uchiyama I."/>
            <person name="Ito T."/>
            <person name="Fujiyama A."/>
            <person name="Inagaki F."/>
            <person name="Takami H."/>
        </authorList>
    </citation>
    <scope>NUCLEOTIDE SEQUENCE</scope>
    <source>
        <strain evidence="7">Expedition CK06-06</strain>
    </source>
</reference>
<name>X0U4V8_9ZZZZ</name>
<feature type="non-terminal residue" evidence="7">
    <location>
        <position position="178"/>
    </location>
</feature>
<organism evidence="7">
    <name type="scientific">marine sediment metagenome</name>
    <dbReference type="NCBI Taxonomy" id="412755"/>
    <lineage>
        <taxon>unclassified sequences</taxon>
        <taxon>metagenomes</taxon>
        <taxon>ecological metagenomes</taxon>
    </lineage>
</organism>
<keyword evidence="1" id="KW-1003">Cell membrane</keyword>
<dbReference type="Pfam" id="PF01790">
    <property type="entry name" value="LGT"/>
    <property type="match status" value="1"/>
</dbReference>
<dbReference type="NCBIfam" id="TIGR00544">
    <property type="entry name" value="lgt"/>
    <property type="match status" value="1"/>
</dbReference>
<dbReference type="PANTHER" id="PTHR30589:SF0">
    <property type="entry name" value="PHOSPHATIDYLGLYCEROL--PROLIPOPROTEIN DIACYLGLYCERYL TRANSFERASE"/>
    <property type="match status" value="1"/>
</dbReference>
<evidence type="ECO:0000256" key="4">
    <source>
        <dbReference type="ARBA" id="ARBA00022989"/>
    </source>
</evidence>
<feature type="transmembrane region" description="Helical" evidence="6">
    <location>
        <begin position="15"/>
        <end position="35"/>
    </location>
</feature>
<evidence type="ECO:0000256" key="2">
    <source>
        <dbReference type="ARBA" id="ARBA00022679"/>
    </source>
</evidence>
<dbReference type="EMBL" id="BARS01023761">
    <property type="protein sequence ID" value="GAG00590.1"/>
    <property type="molecule type" value="Genomic_DNA"/>
</dbReference>
<evidence type="ECO:0000256" key="5">
    <source>
        <dbReference type="ARBA" id="ARBA00023136"/>
    </source>
</evidence>
<evidence type="ECO:0000256" key="1">
    <source>
        <dbReference type="ARBA" id="ARBA00022475"/>
    </source>
</evidence>
<dbReference type="GO" id="GO:0005886">
    <property type="term" value="C:plasma membrane"/>
    <property type="evidence" value="ECO:0007669"/>
    <property type="project" value="InterPro"/>
</dbReference>
<evidence type="ECO:0000256" key="6">
    <source>
        <dbReference type="SAM" id="Phobius"/>
    </source>
</evidence>
<gene>
    <name evidence="7" type="ORF">S01H1_37814</name>
</gene>
<dbReference type="AlphaFoldDB" id="X0U4V8"/>
<proteinExistence type="predicted"/>